<dbReference type="SUPFAM" id="SSF46689">
    <property type="entry name" value="Homeodomain-like"/>
    <property type="match status" value="2"/>
</dbReference>
<dbReference type="SUPFAM" id="SSF51215">
    <property type="entry name" value="Regulatory protein AraC"/>
    <property type="match status" value="1"/>
</dbReference>
<dbReference type="Pfam" id="PF02311">
    <property type="entry name" value="AraC_binding"/>
    <property type="match status" value="1"/>
</dbReference>
<keyword evidence="1" id="KW-0805">Transcription regulation</keyword>
<dbReference type="PANTHER" id="PTHR46796:SF2">
    <property type="entry name" value="TRANSCRIPTIONAL REGULATORY PROTEIN"/>
    <property type="match status" value="1"/>
</dbReference>
<dbReference type="InterPro" id="IPR009057">
    <property type="entry name" value="Homeodomain-like_sf"/>
</dbReference>
<name>A0A847S9I7_9NEIS</name>
<keyword evidence="2" id="KW-0238">DNA-binding</keyword>
<keyword evidence="6" id="KW-1185">Reference proteome</keyword>
<dbReference type="InterPro" id="IPR018060">
    <property type="entry name" value="HTH_AraC"/>
</dbReference>
<dbReference type="Proteomes" id="UP000587991">
    <property type="component" value="Unassembled WGS sequence"/>
</dbReference>
<evidence type="ECO:0000259" key="4">
    <source>
        <dbReference type="PROSITE" id="PS01124"/>
    </source>
</evidence>
<comment type="caution">
    <text evidence="5">The sequence shown here is derived from an EMBL/GenBank/DDBJ whole genome shotgun (WGS) entry which is preliminary data.</text>
</comment>
<dbReference type="SMART" id="SM00342">
    <property type="entry name" value="HTH_ARAC"/>
    <property type="match status" value="1"/>
</dbReference>
<sequence length="269" mass="29263">MAEHAVRVQRIASLDLEVVEAASDRTFSKHIHDQYGIGLLLHGAQQSASGRGPVEATAGDLISVNPGEVHDGKPVGLQGRRWHMLYLSPQRVQAVLDDMAADRAQPAAELSYPVLRHAQAAALFQTLYQTVRQPGGRDHALVLDETLPLLLAQLLDRPLPPAPAADSAAGRARSRIDDTPLQAVSLAELAQEAGLSRFQLIRAFTRLTGLTPHAYLLQQRLLWVRQQIAAGMPLAEAAHASGFADQSHMTRCFVRSFGYTPGRYAQPAR</sequence>
<dbReference type="InterPro" id="IPR003313">
    <property type="entry name" value="AraC-bd"/>
</dbReference>
<dbReference type="InterPro" id="IPR050204">
    <property type="entry name" value="AraC_XylS_family_regulators"/>
</dbReference>
<dbReference type="PROSITE" id="PS01124">
    <property type="entry name" value="HTH_ARAC_FAMILY_2"/>
    <property type="match status" value="1"/>
</dbReference>
<dbReference type="AlphaFoldDB" id="A0A847S9I7"/>
<dbReference type="InterPro" id="IPR037923">
    <property type="entry name" value="HTH-like"/>
</dbReference>
<reference evidence="5 6" key="1">
    <citation type="submission" date="2020-04" db="EMBL/GenBank/DDBJ databases">
        <title>Draft genome of Leeia sp. IMCC25680.</title>
        <authorList>
            <person name="Song J."/>
            <person name="Cho J.-C."/>
        </authorList>
    </citation>
    <scope>NUCLEOTIDE SEQUENCE [LARGE SCALE GENOMIC DNA]</scope>
    <source>
        <strain evidence="5 6">IMCC25680</strain>
    </source>
</reference>
<keyword evidence="3" id="KW-0804">Transcription</keyword>
<dbReference type="PANTHER" id="PTHR46796">
    <property type="entry name" value="HTH-TYPE TRANSCRIPTIONAL ACTIVATOR RHAS-RELATED"/>
    <property type="match status" value="1"/>
</dbReference>
<accession>A0A847S9I7</accession>
<dbReference type="Pfam" id="PF12833">
    <property type="entry name" value="HTH_18"/>
    <property type="match status" value="1"/>
</dbReference>
<dbReference type="GO" id="GO:0043565">
    <property type="term" value="F:sequence-specific DNA binding"/>
    <property type="evidence" value="ECO:0007669"/>
    <property type="project" value="InterPro"/>
</dbReference>
<dbReference type="GO" id="GO:0003700">
    <property type="term" value="F:DNA-binding transcription factor activity"/>
    <property type="evidence" value="ECO:0007669"/>
    <property type="project" value="InterPro"/>
</dbReference>
<evidence type="ECO:0000256" key="3">
    <source>
        <dbReference type="ARBA" id="ARBA00023163"/>
    </source>
</evidence>
<feature type="domain" description="HTH araC/xylS-type" evidence="4">
    <location>
        <begin position="170"/>
        <end position="267"/>
    </location>
</feature>
<evidence type="ECO:0000256" key="2">
    <source>
        <dbReference type="ARBA" id="ARBA00023125"/>
    </source>
</evidence>
<evidence type="ECO:0000313" key="6">
    <source>
        <dbReference type="Proteomes" id="UP000587991"/>
    </source>
</evidence>
<evidence type="ECO:0000313" key="5">
    <source>
        <dbReference type="EMBL" id="NLR74236.1"/>
    </source>
</evidence>
<organism evidence="5 6">
    <name type="scientific">Leeia aquatica</name>
    <dbReference type="NCBI Taxonomy" id="2725557"/>
    <lineage>
        <taxon>Bacteria</taxon>
        <taxon>Pseudomonadati</taxon>
        <taxon>Pseudomonadota</taxon>
        <taxon>Betaproteobacteria</taxon>
        <taxon>Neisseriales</taxon>
        <taxon>Leeiaceae</taxon>
        <taxon>Leeia</taxon>
    </lineage>
</organism>
<dbReference type="RefSeq" id="WP_168875863.1">
    <property type="nucleotide sequence ID" value="NZ_JABAIM010000001.1"/>
</dbReference>
<dbReference type="Gene3D" id="1.10.10.60">
    <property type="entry name" value="Homeodomain-like"/>
    <property type="match status" value="2"/>
</dbReference>
<proteinExistence type="predicted"/>
<gene>
    <name evidence="5" type="ORF">HF682_03590</name>
</gene>
<protein>
    <submittedName>
        <fullName evidence="5">AraC family transcriptional regulator</fullName>
    </submittedName>
</protein>
<dbReference type="EMBL" id="JABAIM010000001">
    <property type="protein sequence ID" value="NLR74236.1"/>
    <property type="molecule type" value="Genomic_DNA"/>
</dbReference>
<evidence type="ECO:0000256" key="1">
    <source>
        <dbReference type="ARBA" id="ARBA00023015"/>
    </source>
</evidence>